<dbReference type="GO" id="GO:0000976">
    <property type="term" value="F:transcription cis-regulatory region binding"/>
    <property type="evidence" value="ECO:0007669"/>
    <property type="project" value="TreeGrafter"/>
</dbReference>
<dbReference type="PROSITE" id="PS50931">
    <property type="entry name" value="HTH_LYSR"/>
    <property type="match status" value="1"/>
</dbReference>
<name>A0A1T1HEM9_OCELI</name>
<evidence type="ECO:0000256" key="2">
    <source>
        <dbReference type="ARBA" id="ARBA00023015"/>
    </source>
</evidence>
<keyword evidence="4" id="KW-0804">Transcription</keyword>
<reference evidence="6" key="1">
    <citation type="submission" date="2017-02" db="EMBL/GenBank/DDBJ databases">
        <title>Draft Genome Sequence of the Salt Water Bacterium Oceanospirillum linum ATCC 11336.</title>
        <authorList>
            <person name="Trachtenberg A.M."/>
            <person name="Carney J.G."/>
            <person name="Linnane J.D."/>
            <person name="Rheaume B.A."/>
            <person name="Pitts N.L."/>
            <person name="Mykles D.L."/>
            <person name="Maclea K.S."/>
        </authorList>
    </citation>
    <scope>NUCLEOTIDE SEQUENCE [LARGE SCALE GENOMIC DNA]</scope>
    <source>
        <strain evidence="6">ATCC 11336</strain>
    </source>
</reference>
<evidence type="ECO:0000256" key="1">
    <source>
        <dbReference type="ARBA" id="ARBA00009437"/>
    </source>
</evidence>
<dbReference type="Gene3D" id="1.10.10.10">
    <property type="entry name" value="Winged helix-like DNA-binding domain superfamily/Winged helix DNA-binding domain"/>
    <property type="match status" value="1"/>
</dbReference>
<feature type="domain" description="HTH lysR-type" evidence="5">
    <location>
        <begin position="1"/>
        <end position="58"/>
    </location>
</feature>
<keyword evidence="7" id="KW-1185">Reference proteome</keyword>
<organism evidence="6 7">
    <name type="scientific">Oceanospirillum linum</name>
    <dbReference type="NCBI Taxonomy" id="966"/>
    <lineage>
        <taxon>Bacteria</taxon>
        <taxon>Pseudomonadati</taxon>
        <taxon>Pseudomonadota</taxon>
        <taxon>Gammaproteobacteria</taxon>
        <taxon>Oceanospirillales</taxon>
        <taxon>Oceanospirillaceae</taxon>
        <taxon>Oceanospirillum</taxon>
    </lineage>
</organism>
<dbReference type="CDD" id="cd05466">
    <property type="entry name" value="PBP2_LTTR_substrate"/>
    <property type="match status" value="1"/>
</dbReference>
<dbReference type="GO" id="GO:0003700">
    <property type="term" value="F:DNA-binding transcription factor activity"/>
    <property type="evidence" value="ECO:0007669"/>
    <property type="project" value="InterPro"/>
</dbReference>
<dbReference type="SUPFAM" id="SSF53850">
    <property type="entry name" value="Periplasmic binding protein-like II"/>
    <property type="match status" value="1"/>
</dbReference>
<dbReference type="AlphaFoldDB" id="A0A1T1HEM9"/>
<dbReference type="Pfam" id="PF00126">
    <property type="entry name" value="HTH_1"/>
    <property type="match status" value="1"/>
</dbReference>
<dbReference type="FunFam" id="1.10.10.10:FF:000001">
    <property type="entry name" value="LysR family transcriptional regulator"/>
    <property type="match status" value="1"/>
</dbReference>
<dbReference type="InterPro" id="IPR005119">
    <property type="entry name" value="LysR_subst-bd"/>
</dbReference>
<evidence type="ECO:0000313" key="6">
    <source>
        <dbReference type="EMBL" id="OOV88309.1"/>
    </source>
</evidence>
<accession>A0A1T1HEM9</accession>
<dbReference type="STRING" id="966.BTA35_0201960"/>
<evidence type="ECO:0000256" key="3">
    <source>
        <dbReference type="ARBA" id="ARBA00023125"/>
    </source>
</evidence>
<comment type="similarity">
    <text evidence="1">Belongs to the LysR transcriptional regulatory family.</text>
</comment>
<keyword evidence="2" id="KW-0805">Transcription regulation</keyword>
<comment type="caution">
    <text evidence="6">The sequence shown here is derived from an EMBL/GenBank/DDBJ whole genome shotgun (WGS) entry which is preliminary data.</text>
</comment>
<dbReference type="Pfam" id="PF03466">
    <property type="entry name" value="LysR_substrate"/>
    <property type="match status" value="1"/>
</dbReference>
<protein>
    <submittedName>
        <fullName evidence="6">LysR family transcriptional regulator</fullName>
    </submittedName>
</protein>
<dbReference type="EMBL" id="MTSD02000001">
    <property type="protein sequence ID" value="OOV88309.1"/>
    <property type="molecule type" value="Genomic_DNA"/>
</dbReference>
<dbReference type="InterPro" id="IPR036388">
    <property type="entry name" value="WH-like_DNA-bd_sf"/>
</dbReference>
<evidence type="ECO:0000256" key="4">
    <source>
        <dbReference type="ARBA" id="ARBA00023163"/>
    </source>
</evidence>
<dbReference type="PRINTS" id="PR00039">
    <property type="entry name" value="HTHLYSR"/>
</dbReference>
<dbReference type="InterPro" id="IPR000847">
    <property type="entry name" value="LysR_HTH_N"/>
</dbReference>
<proteinExistence type="inferred from homology"/>
<keyword evidence="3" id="KW-0238">DNA-binding</keyword>
<sequence>MDTQSLHAFITVAETGSFSRAAELLHLTQPAISKRIANLERQLACRLFDRIGRQTHLTEAGLALMPRAQSVLIELEDTRRLLNNLNGEVSGSLVLATSHHIGLHRLPPVLKSFTHQYPQVKLDMRFLDSEQAYEGILQGKLELAVVTLSPQTNSSLKVVPVWTDHLKLVVSKDHPLNRSTQVSLNELTHFDAVLPGFQTFTRGIVEAAFAREQLTLNVALSTNYMETLKMMVSIGLGWSLLPDTLIDDSMSVIPLPDVDITRPLGYLYHKERTLSNAGQKMIALLNNAIEPSADIKAQHG</sequence>
<dbReference type="Gene3D" id="3.40.190.290">
    <property type="match status" value="1"/>
</dbReference>
<dbReference type="RefSeq" id="WP_077242738.1">
    <property type="nucleotide sequence ID" value="NZ_FXTS01000001.1"/>
</dbReference>
<dbReference type="SUPFAM" id="SSF46785">
    <property type="entry name" value="Winged helix' DNA-binding domain"/>
    <property type="match status" value="1"/>
</dbReference>
<evidence type="ECO:0000259" key="5">
    <source>
        <dbReference type="PROSITE" id="PS50931"/>
    </source>
</evidence>
<dbReference type="PANTHER" id="PTHR30126:SF81">
    <property type="entry name" value="HTH-TYPE TRANSCRIPTIONAL REGULATOR ILVY"/>
    <property type="match status" value="1"/>
</dbReference>
<dbReference type="InterPro" id="IPR036390">
    <property type="entry name" value="WH_DNA-bd_sf"/>
</dbReference>
<gene>
    <name evidence="6" type="ORF">BTA35_0201960</name>
</gene>
<dbReference type="Proteomes" id="UP000190064">
    <property type="component" value="Unassembled WGS sequence"/>
</dbReference>
<dbReference type="PANTHER" id="PTHR30126">
    <property type="entry name" value="HTH-TYPE TRANSCRIPTIONAL REGULATOR"/>
    <property type="match status" value="1"/>
</dbReference>
<evidence type="ECO:0000313" key="7">
    <source>
        <dbReference type="Proteomes" id="UP000190064"/>
    </source>
</evidence>